<evidence type="ECO:0000256" key="1">
    <source>
        <dbReference type="SAM" id="MobiDB-lite"/>
    </source>
</evidence>
<name>A0A2A9MPS1_BESBE</name>
<protein>
    <recommendedName>
        <fullName evidence="5">Transmembrane protein</fullName>
    </recommendedName>
</protein>
<dbReference type="Proteomes" id="UP000224006">
    <property type="component" value="Chromosome I"/>
</dbReference>
<reference evidence="3 4" key="1">
    <citation type="submission" date="2017-09" db="EMBL/GenBank/DDBJ databases">
        <title>Genome sequencing of Besnoitia besnoiti strain Bb-Ger1.</title>
        <authorList>
            <person name="Schares G."/>
            <person name="Venepally P."/>
            <person name="Lorenzi H.A."/>
        </authorList>
    </citation>
    <scope>NUCLEOTIDE SEQUENCE [LARGE SCALE GENOMIC DNA]</scope>
    <source>
        <strain evidence="3 4">Bb-Ger1</strain>
    </source>
</reference>
<gene>
    <name evidence="3" type="ORF">BESB_004340</name>
</gene>
<dbReference type="OrthoDB" id="329737at2759"/>
<feature type="compositionally biased region" description="Low complexity" evidence="1">
    <location>
        <begin position="301"/>
        <end position="315"/>
    </location>
</feature>
<dbReference type="GeneID" id="40305497"/>
<dbReference type="InterPro" id="IPR029058">
    <property type="entry name" value="AB_hydrolase_fold"/>
</dbReference>
<dbReference type="VEuPathDB" id="ToxoDB:BESB_004340"/>
<keyword evidence="2" id="KW-0812">Transmembrane</keyword>
<proteinExistence type="predicted"/>
<sequence>MTDIIKDEDLPRVLFLHRINGGPTGSVQRLIQRSVGRGKFMAPDLKSRKLLFLYTVAFAVFIVMQFVCTVLFWLYLSRLYASLLTGTAIVLCVTAYCLGGRGLSTLILRTALREATEAFRRFRPQVIAASSFGAVVALHMDIPKMPMILFSPAQEMYQRYIRSDQEMSLRSYPYTLIVHGSRDSVVPLQDSIHLVETSELGRCRLEVVDDDNKLHSLTQQEVSIWIEEVFKRGRANVQMLAAEGDKTVDPTLFETPNLEAGEPQREETNKPFEGSDAGSDDETASFGEASAVPKDNAHNRGSGSSASTDADATGP</sequence>
<evidence type="ECO:0000256" key="2">
    <source>
        <dbReference type="SAM" id="Phobius"/>
    </source>
</evidence>
<comment type="caution">
    <text evidence="3">The sequence shown here is derived from an EMBL/GenBank/DDBJ whole genome shotgun (WGS) entry which is preliminary data.</text>
</comment>
<accession>A0A2A9MPS1</accession>
<dbReference type="EMBL" id="NWUJ01000001">
    <property type="protein sequence ID" value="PFH38093.1"/>
    <property type="molecule type" value="Genomic_DNA"/>
</dbReference>
<keyword evidence="2" id="KW-1133">Transmembrane helix</keyword>
<dbReference type="SUPFAM" id="SSF53474">
    <property type="entry name" value="alpha/beta-Hydrolases"/>
    <property type="match status" value="1"/>
</dbReference>
<dbReference type="AlphaFoldDB" id="A0A2A9MPS1"/>
<feature type="region of interest" description="Disordered" evidence="1">
    <location>
        <begin position="247"/>
        <end position="315"/>
    </location>
</feature>
<dbReference type="Gene3D" id="3.40.50.1820">
    <property type="entry name" value="alpha/beta hydrolase"/>
    <property type="match status" value="1"/>
</dbReference>
<feature type="transmembrane region" description="Helical" evidence="2">
    <location>
        <begin position="51"/>
        <end position="73"/>
    </location>
</feature>
<organism evidence="3 4">
    <name type="scientific">Besnoitia besnoiti</name>
    <name type="common">Apicomplexan protozoan</name>
    <dbReference type="NCBI Taxonomy" id="94643"/>
    <lineage>
        <taxon>Eukaryota</taxon>
        <taxon>Sar</taxon>
        <taxon>Alveolata</taxon>
        <taxon>Apicomplexa</taxon>
        <taxon>Conoidasida</taxon>
        <taxon>Coccidia</taxon>
        <taxon>Eucoccidiorida</taxon>
        <taxon>Eimeriorina</taxon>
        <taxon>Sarcocystidae</taxon>
        <taxon>Besnoitia</taxon>
    </lineage>
</organism>
<feature type="transmembrane region" description="Helical" evidence="2">
    <location>
        <begin position="79"/>
        <end position="99"/>
    </location>
</feature>
<evidence type="ECO:0000313" key="4">
    <source>
        <dbReference type="Proteomes" id="UP000224006"/>
    </source>
</evidence>
<dbReference type="KEGG" id="bbes:BESB_004340"/>
<keyword evidence="2" id="KW-0472">Membrane</keyword>
<evidence type="ECO:0000313" key="3">
    <source>
        <dbReference type="EMBL" id="PFH38093.1"/>
    </source>
</evidence>
<dbReference type="RefSeq" id="XP_029222102.1">
    <property type="nucleotide sequence ID" value="XM_029359189.1"/>
</dbReference>
<keyword evidence="4" id="KW-1185">Reference proteome</keyword>
<evidence type="ECO:0008006" key="5">
    <source>
        <dbReference type="Google" id="ProtNLM"/>
    </source>
</evidence>